<dbReference type="Pfam" id="PF13393">
    <property type="entry name" value="tRNA-synt_His"/>
    <property type="match status" value="1"/>
</dbReference>
<dbReference type="OrthoDB" id="9800814at2"/>
<feature type="binding site" evidence="10">
    <location>
        <begin position="266"/>
        <end position="267"/>
    </location>
    <ligand>
        <name>L-histidine</name>
        <dbReference type="ChEBI" id="CHEBI:57595"/>
    </ligand>
</feature>
<dbReference type="UniPathway" id="UPA00031">
    <property type="reaction ID" value="UER00006"/>
</dbReference>
<dbReference type="GO" id="GO:0140096">
    <property type="term" value="F:catalytic activity, acting on a protein"/>
    <property type="evidence" value="ECO:0007669"/>
    <property type="project" value="UniProtKB-ARBA"/>
</dbReference>
<accession>A0A387BNT3</accession>
<dbReference type="PANTHER" id="PTHR43707:SF6">
    <property type="entry name" value="ATP PHOSPHORIBOSYLTRANSFERASE REGULATORY SUBUNIT"/>
    <property type="match status" value="1"/>
</dbReference>
<evidence type="ECO:0000256" key="10">
    <source>
        <dbReference type="PIRSR" id="PIRSR001549-1"/>
    </source>
</evidence>
<evidence type="ECO:0000259" key="11">
    <source>
        <dbReference type="PROSITE" id="PS50862"/>
    </source>
</evidence>
<dbReference type="Proteomes" id="UP000269374">
    <property type="component" value="Chromosome"/>
</dbReference>
<reference evidence="12 13" key="1">
    <citation type="submission" date="2018-09" db="EMBL/GenBank/DDBJ databases">
        <title>Genome sequencing of strain 1JSPR-7.</title>
        <authorList>
            <person name="Heo J."/>
            <person name="Kim S.-J."/>
            <person name="Kwon S.-W."/>
        </authorList>
    </citation>
    <scope>NUCLEOTIDE SEQUENCE [LARGE SCALE GENOMIC DNA]</scope>
    <source>
        <strain evidence="12 13">1JSPR-7</strain>
    </source>
</reference>
<evidence type="ECO:0000256" key="3">
    <source>
        <dbReference type="ARBA" id="ARBA00005539"/>
    </source>
</evidence>
<comment type="pathway">
    <text evidence="2 9">Amino-acid biosynthesis; L-histidine biosynthesis; L-histidine from 5-phospho-alpha-D-ribose 1-diphosphate: step 1/9.</text>
</comment>
<keyword evidence="7 9" id="KW-0368">Histidine biosynthesis</keyword>
<proteinExistence type="inferred from homology"/>
<evidence type="ECO:0000256" key="1">
    <source>
        <dbReference type="ARBA" id="ARBA00004496"/>
    </source>
</evidence>
<dbReference type="InterPro" id="IPR041715">
    <property type="entry name" value="HisRS-like_core"/>
</dbReference>
<keyword evidence="6 9" id="KW-0028">Amino-acid biosynthesis</keyword>
<comment type="miscellaneous">
    <text evidence="9">This function is generally fulfilled by the C-terminal part of HisG, which is missing in some bacteria such as this one.</text>
</comment>
<dbReference type="RefSeq" id="WP_120771569.1">
    <property type="nucleotide sequence ID" value="NZ_CP032627.1"/>
</dbReference>
<dbReference type="InterPro" id="IPR004516">
    <property type="entry name" value="HisRS/HisZ"/>
</dbReference>
<keyword evidence="12" id="KW-0328">Glycosyltransferase</keyword>
<dbReference type="Gene3D" id="3.30.930.10">
    <property type="entry name" value="Bira Bifunctional Protein, Domain 2"/>
    <property type="match status" value="1"/>
</dbReference>
<protein>
    <recommendedName>
        <fullName evidence="4 9">ATP phosphoribosyltransferase regulatory subunit</fullName>
    </recommendedName>
</protein>
<dbReference type="InterPro" id="IPR004517">
    <property type="entry name" value="HisZ"/>
</dbReference>
<dbReference type="AlphaFoldDB" id="A0A387BNT3"/>
<dbReference type="InterPro" id="IPR006195">
    <property type="entry name" value="aa-tRNA-synth_II"/>
</dbReference>
<dbReference type="GO" id="GO:0005737">
    <property type="term" value="C:cytoplasm"/>
    <property type="evidence" value="ECO:0007669"/>
    <property type="project" value="UniProtKB-SubCell"/>
</dbReference>
<keyword evidence="13" id="KW-1185">Reference proteome</keyword>
<evidence type="ECO:0000313" key="12">
    <source>
        <dbReference type="EMBL" id="AYG00181.1"/>
    </source>
</evidence>
<dbReference type="SUPFAM" id="SSF55681">
    <property type="entry name" value="Class II aaRS and biotin synthetases"/>
    <property type="match status" value="1"/>
</dbReference>
<evidence type="ECO:0000256" key="7">
    <source>
        <dbReference type="ARBA" id="ARBA00023102"/>
    </source>
</evidence>
<evidence type="ECO:0000313" key="13">
    <source>
        <dbReference type="Proteomes" id="UP000269374"/>
    </source>
</evidence>
<organism evidence="12 13">
    <name type="scientific">Lactococcus allomyrinae</name>
    <dbReference type="NCBI Taxonomy" id="2419773"/>
    <lineage>
        <taxon>Bacteria</taxon>
        <taxon>Bacillati</taxon>
        <taxon>Bacillota</taxon>
        <taxon>Bacilli</taxon>
        <taxon>Lactobacillales</taxon>
        <taxon>Streptococcaceae</taxon>
        <taxon>Lactococcus</taxon>
    </lineage>
</organism>
<evidence type="ECO:0000256" key="2">
    <source>
        <dbReference type="ARBA" id="ARBA00004667"/>
    </source>
</evidence>
<dbReference type="GO" id="GO:0000105">
    <property type="term" value="P:L-histidine biosynthetic process"/>
    <property type="evidence" value="ECO:0007669"/>
    <property type="project" value="UniProtKB-UniRule"/>
</dbReference>
<comment type="function">
    <text evidence="8 9">Required for the first step of histidine biosynthesis. May allow the feedback regulation of ATP phosphoribosyltransferase activity by histidine.</text>
</comment>
<dbReference type="GO" id="GO:0016757">
    <property type="term" value="F:glycosyltransferase activity"/>
    <property type="evidence" value="ECO:0007669"/>
    <property type="project" value="UniProtKB-KW"/>
</dbReference>
<dbReference type="PROSITE" id="PS50862">
    <property type="entry name" value="AA_TRNA_LIGASE_II"/>
    <property type="match status" value="1"/>
</dbReference>
<comment type="similarity">
    <text evidence="3 9">Belongs to the class-II aminoacyl-tRNA synthetase family. HisZ subfamily.</text>
</comment>
<comment type="subunit">
    <text evidence="9">Heteromultimer composed of HisG and HisZ subunits.</text>
</comment>
<evidence type="ECO:0000256" key="6">
    <source>
        <dbReference type="ARBA" id="ARBA00022605"/>
    </source>
</evidence>
<keyword evidence="12" id="KW-0808">Transferase</keyword>
<dbReference type="HAMAP" id="MF_00125">
    <property type="entry name" value="HisZ"/>
    <property type="match status" value="1"/>
</dbReference>
<feature type="binding site" evidence="10">
    <location>
        <position position="123"/>
    </location>
    <ligand>
        <name>L-histidine</name>
        <dbReference type="ChEBI" id="CHEBI:57595"/>
    </ligand>
</feature>
<dbReference type="KEGG" id="lact:D7I46_03210"/>
<dbReference type="GO" id="GO:0004821">
    <property type="term" value="F:histidine-tRNA ligase activity"/>
    <property type="evidence" value="ECO:0007669"/>
    <property type="project" value="TreeGrafter"/>
</dbReference>
<name>A0A387BNT3_9LACT</name>
<sequence length="322" mass="36893">MNNYHYLLPEESAEMSLIQVANLRKIEKILREIFINANYQEVMPPNFEYVELYTQLGSDFKSEKLFQMINHEGKSIALRYDFTIPLARTYAYTRNSEVERYVYFGKVFRKEKRHKGRRTESYQIGIELLGAQEQLADKEIIALSLATLEQIPLKHSVLEIGSAKFYKRLCELVGQEKSKELTELLKKRNISGIEQFVSSNQFPSAFKNLLTKLPVLTDPLSLLKLVAATQDEILIEAVSTLTQLCQQFSDDHQIVIDLAMVPAMSYYTGLMLTAYSDVVSQPIISGGRYDELLSRFELKTTAIGFCCHMDNILKAIEEETNA</sequence>
<dbReference type="InterPro" id="IPR045864">
    <property type="entry name" value="aa-tRNA-synth_II/BPL/LPL"/>
</dbReference>
<gene>
    <name evidence="9" type="primary">hisZ</name>
    <name evidence="12" type="ORF">D7I46_03210</name>
</gene>
<feature type="domain" description="Aminoacyl-transfer RNA synthetases class-II family profile" evidence="11">
    <location>
        <begin position="24"/>
        <end position="322"/>
    </location>
</feature>
<dbReference type="EMBL" id="CP032627">
    <property type="protein sequence ID" value="AYG00181.1"/>
    <property type="molecule type" value="Genomic_DNA"/>
</dbReference>
<comment type="subcellular location">
    <subcellularLocation>
        <location evidence="1 9">Cytoplasm</location>
    </subcellularLocation>
</comment>
<feature type="binding site" evidence="10">
    <location>
        <begin position="81"/>
        <end position="83"/>
    </location>
    <ligand>
        <name>L-histidine</name>
        <dbReference type="ChEBI" id="CHEBI:57595"/>
    </ligand>
</feature>
<dbReference type="PANTHER" id="PTHR43707">
    <property type="entry name" value="HISTIDYL-TRNA SYNTHETASE"/>
    <property type="match status" value="1"/>
</dbReference>
<feature type="binding site" evidence="10">
    <location>
        <position position="127"/>
    </location>
    <ligand>
        <name>L-histidine</name>
        <dbReference type="ChEBI" id="CHEBI:57595"/>
    </ligand>
</feature>
<dbReference type="PIRSF" id="PIRSF001549">
    <property type="entry name" value="His-tRNA_synth"/>
    <property type="match status" value="1"/>
</dbReference>
<evidence type="ECO:0000256" key="9">
    <source>
        <dbReference type="HAMAP-Rule" id="MF_00125"/>
    </source>
</evidence>
<dbReference type="CDD" id="cd00773">
    <property type="entry name" value="HisRS-like_core"/>
    <property type="match status" value="1"/>
</dbReference>
<feature type="binding site" evidence="10">
    <location>
        <position position="109"/>
    </location>
    <ligand>
        <name>L-histidine</name>
        <dbReference type="ChEBI" id="CHEBI:57595"/>
    </ligand>
</feature>
<dbReference type="GO" id="GO:0006427">
    <property type="term" value="P:histidyl-tRNA aminoacylation"/>
    <property type="evidence" value="ECO:0007669"/>
    <property type="project" value="TreeGrafter"/>
</dbReference>
<evidence type="ECO:0000256" key="4">
    <source>
        <dbReference type="ARBA" id="ARBA00020397"/>
    </source>
</evidence>
<keyword evidence="5 9" id="KW-0963">Cytoplasm</keyword>
<evidence type="ECO:0000256" key="8">
    <source>
        <dbReference type="ARBA" id="ARBA00025246"/>
    </source>
</evidence>
<evidence type="ECO:0000256" key="5">
    <source>
        <dbReference type="ARBA" id="ARBA00022490"/>
    </source>
</evidence>